<dbReference type="Proteomes" id="UP000502502">
    <property type="component" value="Chromosome"/>
</dbReference>
<dbReference type="AlphaFoldDB" id="A0A6G7ZMJ7"/>
<sequence>MGLGALIGAYQEDDSGGLRALLPLAGRTLLEYQVRCAAAAGAAPIVVLVDRIPPALNEALERLEGERLPVTAVTDANEAASRFGAGDLVLLLADGVAAPPELVAAAAAEEEPTVLTLPDDPDHAEFERLDAASRWSGIAVVDAQAIGATAAMLGDWDLQSTLLRRTLQSGARLLAIAPGAAEPVLAFSADDIHALDRQLIVSSRRGRRDWASRFVLPLVEDFATESLLATRIAPERLIAAAVLVTIGAAAAFLLGWRWVGLAMLVVSTPLDLIARRLAALRLRPLSVRSHARRLLWPAAGLAMLALGWWIWRDDGQWGALLAAAVAAAFAEAFRVERGRTELPGQLWLFSRRNAILGFVPFAAFGLWTLGLVALAIYAAVSFFIAQFAQHRLGAELTAR</sequence>
<dbReference type="Gene3D" id="3.90.550.10">
    <property type="entry name" value="Spore Coat Polysaccharide Biosynthesis Protein SpsA, Chain A"/>
    <property type="match status" value="1"/>
</dbReference>
<proteinExistence type="predicted"/>
<protein>
    <submittedName>
        <fullName evidence="2">Uncharacterized protein</fullName>
    </submittedName>
</protein>
<feature type="transmembrane region" description="Helical" evidence="1">
    <location>
        <begin position="354"/>
        <end position="384"/>
    </location>
</feature>
<evidence type="ECO:0000256" key="1">
    <source>
        <dbReference type="SAM" id="Phobius"/>
    </source>
</evidence>
<feature type="transmembrane region" description="Helical" evidence="1">
    <location>
        <begin position="317"/>
        <end position="333"/>
    </location>
</feature>
<dbReference type="InterPro" id="IPR029044">
    <property type="entry name" value="Nucleotide-diphossugar_trans"/>
</dbReference>
<gene>
    <name evidence="2" type="ORF">G7078_05060</name>
</gene>
<feature type="transmembrane region" description="Helical" evidence="1">
    <location>
        <begin position="294"/>
        <end position="311"/>
    </location>
</feature>
<evidence type="ECO:0000313" key="2">
    <source>
        <dbReference type="EMBL" id="QIL02217.1"/>
    </source>
</evidence>
<keyword evidence="3" id="KW-1185">Reference proteome</keyword>
<accession>A0A6G7ZMJ7</accession>
<dbReference type="RefSeq" id="WP_166093646.1">
    <property type="nucleotide sequence ID" value="NZ_CP049871.1"/>
</dbReference>
<feature type="transmembrane region" description="Helical" evidence="1">
    <location>
        <begin position="237"/>
        <end position="256"/>
    </location>
</feature>
<name>A0A6G7ZMJ7_9SPHN</name>
<evidence type="ECO:0000313" key="3">
    <source>
        <dbReference type="Proteomes" id="UP000502502"/>
    </source>
</evidence>
<keyword evidence="1" id="KW-0472">Membrane</keyword>
<dbReference type="EMBL" id="CP049871">
    <property type="protein sequence ID" value="QIL02217.1"/>
    <property type="molecule type" value="Genomic_DNA"/>
</dbReference>
<dbReference type="KEGG" id="ssin:G7078_05060"/>
<dbReference type="SUPFAM" id="SSF53448">
    <property type="entry name" value="Nucleotide-diphospho-sugar transferases"/>
    <property type="match status" value="1"/>
</dbReference>
<keyword evidence="1" id="KW-0812">Transmembrane</keyword>
<reference evidence="2 3" key="1">
    <citation type="submission" date="2020-03" db="EMBL/GenBank/DDBJ databases">
        <title>Sphingomonas sp. nov., isolated from fish.</title>
        <authorList>
            <person name="Hyun D.-W."/>
            <person name="Bae J.-W."/>
        </authorList>
    </citation>
    <scope>NUCLEOTIDE SEQUENCE [LARGE SCALE GENOMIC DNA]</scope>
    <source>
        <strain evidence="2 3">HDW15C</strain>
    </source>
</reference>
<organism evidence="2 3">
    <name type="scientific">Sphingomonas sinipercae</name>
    <dbReference type="NCBI Taxonomy" id="2714944"/>
    <lineage>
        <taxon>Bacteria</taxon>
        <taxon>Pseudomonadati</taxon>
        <taxon>Pseudomonadota</taxon>
        <taxon>Alphaproteobacteria</taxon>
        <taxon>Sphingomonadales</taxon>
        <taxon>Sphingomonadaceae</taxon>
        <taxon>Sphingomonas</taxon>
    </lineage>
</organism>
<keyword evidence="1" id="KW-1133">Transmembrane helix</keyword>